<dbReference type="AlphaFoldDB" id="A0A7S2XGI6"/>
<gene>
    <name evidence="2" type="ORF">LSP00402_LOCUS20687</name>
</gene>
<accession>A0A7S2XGI6</accession>
<protein>
    <submittedName>
        <fullName evidence="2">Uncharacterized protein</fullName>
    </submittedName>
</protein>
<feature type="compositionally biased region" description="Basic and acidic residues" evidence="1">
    <location>
        <begin position="190"/>
        <end position="201"/>
    </location>
</feature>
<reference evidence="2" key="1">
    <citation type="submission" date="2021-01" db="EMBL/GenBank/DDBJ databases">
        <authorList>
            <person name="Corre E."/>
            <person name="Pelletier E."/>
            <person name="Niang G."/>
            <person name="Scheremetjew M."/>
            <person name="Finn R."/>
            <person name="Kale V."/>
            <person name="Holt S."/>
            <person name="Cochrane G."/>
            <person name="Meng A."/>
            <person name="Brown T."/>
            <person name="Cohen L."/>
        </authorList>
    </citation>
    <scope>NUCLEOTIDE SEQUENCE</scope>
    <source>
        <strain evidence="2">CCMP622</strain>
    </source>
</reference>
<evidence type="ECO:0000313" key="2">
    <source>
        <dbReference type="EMBL" id="CAD9776673.1"/>
    </source>
</evidence>
<dbReference type="EMBL" id="HBHP01033612">
    <property type="protein sequence ID" value="CAD9776673.1"/>
    <property type="molecule type" value="Transcribed_RNA"/>
</dbReference>
<proteinExistence type="predicted"/>
<sequence length="254" mass="28348">MDRHAAGEGMLGRAGPPSSAMNRRGRIRRLPLSEIDLSNIFEAMSVGGVKRPRIESKNNIGGEDMKAAVKRIHKPLWELRDPQRSCNRKRKYIDYVGPTEGRERQCFPILHHAIRDIILHGISSFLNRHEIWALVASSKQFLFLRYCLMPKVIHDSSAGGTREVVMSTDECLSRSDEPSAMPTEPVESVDDAHTRMTKRGRDAKTSIEVMAGLFAMSPPPYLQEPRFVAASCLSPRTVQCLVSQPAPMEEGGVV</sequence>
<organism evidence="2">
    <name type="scientific">Lotharella oceanica</name>
    <dbReference type="NCBI Taxonomy" id="641309"/>
    <lineage>
        <taxon>Eukaryota</taxon>
        <taxon>Sar</taxon>
        <taxon>Rhizaria</taxon>
        <taxon>Cercozoa</taxon>
        <taxon>Chlorarachniophyceae</taxon>
        <taxon>Lotharella</taxon>
    </lineage>
</organism>
<name>A0A7S2XGI6_9EUKA</name>
<feature type="region of interest" description="Disordered" evidence="1">
    <location>
        <begin position="172"/>
        <end position="201"/>
    </location>
</feature>
<feature type="region of interest" description="Disordered" evidence="1">
    <location>
        <begin position="1"/>
        <end position="24"/>
    </location>
</feature>
<evidence type="ECO:0000256" key="1">
    <source>
        <dbReference type="SAM" id="MobiDB-lite"/>
    </source>
</evidence>